<keyword evidence="5" id="KW-0472">Membrane</keyword>
<dbReference type="AlphaFoldDB" id="A0A290Q5S4"/>
<evidence type="ECO:0000256" key="5">
    <source>
        <dbReference type="ARBA" id="ARBA00023136"/>
    </source>
</evidence>
<evidence type="ECO:0000256" key="1">
    <source>
        <dbReference type="ARBA" id="ARBA00004370"/>
    </source>
</evidence>
<evidence type="ECO:0000256" key="2">
    <source>
        <dbReference type="ARBA" id="ARBA00022448"/>
    </source>
</evidence>
<dbReference type="GO" id="GO:0046933">
    <property type="term" value="F:proton-transporting ATP synthase activity, rotational mechanism"/>
    <property type="evidence" value="ECO:0007669"/>
    <property type="project" value="InterPro"/>
</dbReference>
<evidence type="ECO:0000313" key="8">
    <source>
        <dbReference type="Proteomes" id="UP000217265"/>
    </source>
</evidence>
<dbReference type="OrthoDB" id="9814841at2"/>
<dbReference type="Proteomes" id="UP000217265">
    <property type="component" value="Chromosome"/>
</dbReference>
<dbReference type="RefSeq" id="WP_096055657.1">
    <property type="nucleotide sequence ID" value="NZ_CP023344.1"/>
</dbReference>
<protein>
    <submittedName>
        <fullName evidence="7">Uncharacterized protein</fullName>
    </submittedName>
</protein>
<name>A0A290Q5S4_9BACT</name>
<sequence length="130" mass="13577">MAAKKQTLQLARQLFKLSFENGQITAERVSGVLGYVEKIQPPAIVAVLKAYERLVAAELARGHAIVEHAGSVTPAALQSIAAALTKKYGRAVTASAKPNPALLAGLRVRVGDDIYENSVSSQLGALAAAV</sequence>
<organism evidence="7 8">
    <name type="scientific">Nibricoccus aquaticus</name>
    <dbReference type="NCBI Taxonomy" id="2576891"/>
    <lineage>
        <taxon>Bacteria</taxon>
        <taxon>Pseudomonadati</taxon>
        <taxon>Verrucomicrobiota</taxon>
        <taxon>Opitutia</taxon>
        <taxon>Opitutales</taxon>
        <taxon>Opitutaceae</taxon>
        <taxon>Nibricoccus</taxon>
    </lineage>
</organism>
<accession>A0A290Q5S4</accession>
<keyword evidence="3" id="KW-0375">Hydrogen ion transport</keyword>
<reference evidence="7 8" key="1">
    <citation type="submission" date="2017-09" db="EMBL/GenBank/DDBJ databases">
        <title>Complete genome sequence of Verrucomicrobial strain HZ-65, isolated from freshwater.</title>
        <authorList>
            <person name="Choi A."/>
        </authorList>
    </citation>
    <scope>NUCLEOTIDE SEQUENCE [LARGE SCALE GENOMIC DNA]</scope>
    <source>
        <strain evidence="7 8">HZ-65</strain>
    </source>
</reference>
<keyword evidence="6" id="KW-0066">ATP synthesis</keyword>
<proteinExistence type="predicted"/>
<dbReference type="EMBL" id="CP023344">
    <property type="protein sequence ID" value="ATC64025.1"/>
    <property type="molecule type" value="Genomic_DNA"/>
</dbReference>
<gene>
    <name evidence="7" type="ORF">CMV30_08730</name>
</gene>
<evidence type="ECO:0000256" key="3">
    <source>
        <dbReference type="ARBA" id="ARBA00022781"/>
    </source>
</evidence>
<dbReference type="GO" id="GO:0016020">
    <property type="term" value="C:membrane"/>
    <property type="evidence" value="ECO:0007669"/>
    <property type="project" value="UniProtKB-SubCell"/>
</dbReference>
<keyword evidence="8" id="KW-1185">Reference proteome</keyword>
<evidence type="ECO:0000313" key="7">
    <source>
        <dbReference type="EMBL" id="ATC64025.1"/>
    </source>
</evidence>
<comment type="subcellular location">
    <subcellularLocation>
        <location evidence="1">Membrane</location>
    </subcellularLocation>
</comment>
<keyword evidence="4" id="KW-0406">Ion transport</keyword>
<evidence type="ECO:0000256" key="4">
    <source>
        <dbReference type="ARBA" id="ARBA00023065"/>
    </source>
</evidence>
<evidence type="ECO:0000256" key="6">
    <source>
        <dbReference type="ARBA" id="ARBA00023310"/>
    </source>
</evidence>
<keyword evidence="2" id="KW-0813">Transport</keyword>
<dbReference type="InterPro" id="IPR000711">
    <property type="entry name" value="ATPase_OSCP/dsu"/>
</dbReference>
<dbReference type="KEGG" id="vbh:CMV30_08730"/>
<dbReference type="Pfam" id="PF00213">
    <property type="entry name" value="OSCP"/>
    <property type="match status" value="1"/>
</dbReference>